<dbReference type="Gene3D" id="6.20.50.30">
    <property type="match status" value="1"/>
</dbReference>
<evidence type="ECO:0000256" key="7">
    <source>
        <dbReference type="RuleBase" id="RU364101"/>
    </source>
</evidence>
<feature type="compositionally biased region" description="Low complexity" evidence="8">
    <location>
        <begin position="1422"/>
        <end position="1433"/>
    </location>
</feature>
<evidence type="ECO:0000256" key="4">
    <source>
        <dbReference type="ARBA" id="ARBA00022824"/>
    </source>
</evidence>
<name>A0A2P7YSV4_9ASCO</name>
<feature type="compositionally biased region" description="Polar residues" evidence="8">
    <location>
        <begin position="1434"/>
        <end position="1454"/>
    </location>
</feature>
<feature type="compositionally biased region" description="Polar residues" evidence="8">
    <location>
        <begin position="1365"/>
        <end position="1374"/>
    </location>
</feature>
<feature type="compositionally biased region" description="Basic and acidic residues" evidence="8">
    <location>
        <begin position="2337"/>
        <end position="2381"/>
    </location>
</feature>
<dbReference type="GO" id="GO:0016192">
    <property type="term" value="P:vesicle-mediated transport"/>
    <property type="evidence" value="ECO:0007669"/>
    <property type="project" value="UniProtKB-KW"/>
</dbReference>
<dbReference type="OrthoDB" id="8918678at2759"/>
<dbReference type="InterPro" id="IPR024298">
    <property type="entry name" value="Sec16_Sec23-bd"/>
</dbReference>
<evidence type="ECO:0000256" key="8">
    <source>
        <dbReference type="SAM" id="MobiDB-lite"/>
    </source>
</evidence>
<dbReference type="Pfam" id="PF12931">
    <property type="entry name" value="TPR_Sec16"/>
    <property type="match status" value="1"/>
</dbReference>
<evidence type="ECO:0000256" key="5">
    <source>
        <dbReference type="ARBA" id="ARBA00022892"/>
    </source>
</evidence>
<protein>
    <recommendedName>
        <fullName evidence="7">Protein transport protein sec16</fullName>
    </recommendedName>
</protein>
<feature type="transmembrane region" description="Helical" evidence="9">
    <location>
        <begin position="361"/>
        <end position="380"/>
    </location>
</feature>
<reference evidence="12 13" key="1">
    <citation type="submission" date="2018-03" db="EMBL/GenBank/DDBJ databases">
        <title>Candida pseudohaemulonii genome assembly and annotation.</title>
        <authorList>
            <person name="Munoz J.F."/>
            <person name="Gade L.G."/>
            <person name="Chow N.A."/>
            <person name="Litvintseva A.P."/>
            <person name="Loparev V.N."/>
            <person name="Cuomo C.A."/>
        </authorList>
    </citation>
    <scope>NUCLEOTIDE SEQUENCE [LARGE SCALE GENOMIC DNA]</scope>
    <source>
        <strain evidence="12 13">B12108</strain>
    </source>
</reference>
<proteinExistence type="inferred from homology"/>
<comment type="subcellular location">
    <subcellularLocation>
        <location evidence="1">Endoplasmic reticulum membrane</location>
        <topology evidence="1">Peripheral membrane protein</topology>
        <orientation evidence="1">Cytoplasmic side</orientation>
    </subcellularLocation>
</comment>
<evidence type="ECO:0000256" key="6">
    <source>
        <dbReference type="ARBA" id="ARBA00024687"/>
    </source>
</evidence>
<organism evidence="12 13">
    <name type="scientific">Candidozyma pseudohaemuli</name>
    <dbReference type="NCBI Taxonomy" id="418784"/>
    <lineage>
        <taxon>Eukaryota</taxon>
        <taxon>Fungi</taxon>
        <taxon>Dikarya</taxon>
        <taxon>Ascomycota</taxon>
        <taxon>Saccharomycotina</taxon>
        <taxon>Pichiomycetes</taxon>
        <taxon>Metschnikowiaceae</taxon>
        <taxon>Candidozyma</taxon>
    </lineage>
</organism>
<dbReference type="InterPro" id="IPR024340">
    <property type="entry name" value="Sec16_CCD"/>
</dbReference>
<feature type="compositionally biased region" description="Low complexity" evidence="8">
    <location>
        <begin position="2197"/>
        <end position="2211"/>
    </location>
</feature>
<feature type="compositionally biased region" description="Basic and acidic residues" evidence="8">
    <location>
        <begin position="2467"/>
        <end position="2491"/>
    </location>
</feature>
<dbReference type="GO" id="GO:0005789">
    <property type="term" value="C:endoplasmic reticulum membrane"/>
    <property type="evidence" value="ECO:0007669"/>
    <property type="project" value="UniProtKB-SubCell"/>
</dbReference>
<keyword evidence="9" id="KW-1133">Transmembrane helix</keyword>
<keyword evidence="4 7" id="KW-0256">Endoplasmic reticulum</keyword>
<dbReference type="GO" id="GO:0070973">
    <property type="term" value="P:protein localization to endoplasmic reticulum exit site"/>
    <property type="evidence" value="ECO:0007669"/>
    <property type="project" value="TreeGrafter"/>
</dbReference>
<feature type="compositionally biased region" description="Polar residues" evidence="8">
    <location>
        <begin position="1025"/>
        <end position="1035"/>
    </location>
</feature>
<evidence type="ECO:0000259" key="11">
    <source>
        <dbReference type="Pfam" id="PF12932"/>
    </source>
</evidence>
<dbReference type="GO" id="GO:0012507">
    <property type="term" value="C:ER to Golgi transport vesicle membrane"/>
    <property type="evidence" value="ECO:0007669"/>
    <property type="project" value="TreeGrafter"/>
</dbReference>
<dbReference type="GO" id="GO:0070971">
    <property type="term" value="C:endoplasmic reticulum exit site"/>
    <property type="evidence" value="ECO:0007669"/>
    <property type="project" value="TreeGrafter"/>
</dbReference>
<dbReference type="RefSeq" id="XP_024714233.1">
    <property type="nucleotide sequence ID" value="XM_024857734.1"/>
</dbReference>
<feature type="compositionally biased region" description="Polar residues" evidence="8">
    <location>
        <begin position="2275"/>
        <end position="2285"/>
    </location>
</feature>
<dbReference type="GO" id="GO:0015031">
    <property type="term" value="P:protein transport"/>
    <property type="evidence" value="ECO:0007669"/>
    <property type="project" value="UniProtKB-KW"/>
</dbReference>
<feature type="compositionally biased region" description="Polar residues" evidence="8">
    <location>
        <begin position="813"/>
        <end position="832"/>
    </location>
</feature>
<keyword evidence="13" id="KW-1185">Reference proteome</keyword>
<keyword evidence="7" id="KW-0072">Autophagy</keyword>
<feature type="compositionally biased region" description="Low complexity" evidence="8">
    <location>
        <begin position="1387"/>
        <end position="1402"/>
    </location>
</feature>
<feature type="compositionally biased region" description="Basic and acidic residues" evidence="8">
    <location>
        <begin position="2286"/>
        <end position="2319"/>
    </location>
</feature>
<dbReference type="PANTHER" id="PTHR13402:SF6">
    <property type="entry name" value="SECRETORY 16, ISOFORM I"/>
    <property type="match status" value="1"/>
</dbReference>
<feature type="compositionally biased region" description="Basic and acidic residues" evidence="8">
    <location>
        <begin position="1064"/>
        <end position="1082"/>
    </location>
</feature>
<feature type="compositionally biased region" description="Polar residues" evidence="8">
    <location>
        <begin position="744"/>
        <end position="759"/>
    </location>
</feature>
<feature type="compositionally biased region" description="Basic and acidic residues" evidence="8">
    <location>
        <begin position="884"/>
        <end position="934"/>
    </location>
</feature>
<dbReference type="GO" id="GO:0007030">
    <property type="term" value="P:Golgi organization"/>
    <property type="evidence" value="ECO:0007669"/>
    <property type="project" value="TreeGrafter"/>
</dbReference>
<gene>
    <name evidence="12" type="ORF">C7M61_002356</name>
</gene>
<keyword evidence="3 7" id="KW-0813">Transport</keyword>
<feature type="compositionally biased region" description="Low complexity" evidence="8">
    <location>
        <begin position="2780"/>
        <end position="2838"/>
    </location>
</feature>
<keyword evidence="7" id="KW-0653">Protein transport</keyword>
<feature type="region of interest" description="Disordered" evidence="8">
    <location>
        <begin position="2650"/>
        <end position="2736"/>
    </location>
</feature>
<feature type="compositionally biased region" description="Basic and acidic residues" evidence="8">
    <location>
        <begin position="720"/>
        <end position="730"/>
    </location>
</feature>
<evidence type="ECO:0000256" key="3">
    <source>
        <dbReference type="ARBA" id="ARBA00022448"/>
    </source>
</evidence>
<feature type="compositionally biased region" description="Basic and acidic residues" evidence="8">
    <location>
        <begin position="1036"/>
        <end position="1045"/>
    </location>
</feature>
<feature type="compositionally biased region" description="Basic and acidic residues" evidence="8">
    <location>
        <begin position="646"/>
        <end position="657"/>
    </location>
</feature>
<feature type="compositionally biased region" description="Basic and acidic residues" evidence="8">
    <location>
        <begin position="1174"/>
        <end position="1188"/>
    </location>
</feature>
<comment type="caution">
    <text evidence="12">The sequence shown here is derived from an EMBL/GenBank/DDBJ whole genome shotgun (WGS) entry which is preliminary data.</text>
</comment>
<feature type="compositionally biased region" description="Acidic residues" evidence="8">
    <location>
        <begin position="771"/>
        <end position="781"/>
    </location>
</feature>
<dbReference type="GO" id="GO:0006914">
    <property type="term" value="P:autophagy"/>
    <property type="evidence" value="ECO:0007669"/>
    <property type="project" value="UniProtKB-KW"/>
</dbReference>
<feature type="compositionally biased region" description="Acidic residues" evidence="8">
    <location>
        <begin position="1215"/>
        <end position="1226"/>
    </location>
</feature>
<sequence length="2852" mass="316011">MKELIEKCKRRLKKNNDAGPLKLDTVLVFKILGTSVKQMAREISTVRDYECYTFQEDCFTINDHFFKITELHFLVNEEQDFLEDSSVLEDARLLTGVTSFGLGPDLERRVVVFEVWHTSVTYWWSDYEMPMPTIGGCFLVTGDERKLIQGPKFPMSHLLYGVGSEVPADSSHRVYDDVSISLKADFVKPSWFIQREYHRIVTPGMSVPDIVPLQIDISGVSDIKDVSLEPILVSEISIQLEEFTSVWRDGKFFKEVRSKTLLENKSTGLVYDCGATFIIPPKLYNCKLPEVGPSFFSQSFTRSYGLRLKIILFNESLSEVTLSTFFELNMARVKYERLKESDIHDDERYLGEKRDVKRMSFVSALVGLLVFFAVPTGFAWHSHYTMFDNEGFTIPSLKTYRATFSEDPNVLNETHAFLSSALEANQSSAMKALHFSEGLNGDTLETFRAEGKKLKSETNELKFCTPGTIKKWDDYSKRIEEYTKQGLPRFMTLSLTSRMVKDLSGEEIAQLKILQPYYLTPHQRHAHKEGCKEAIDFIGKNFSKNPVMSSRRRINKARLAARAKQPLVDLDALASNVRPSDSPAPSTDTSDQPAPGPPPRRARPPQSQNLESSASESKSTEGPPPRRGAVKPPTSAIDQPQPVLGESEHIEHSDNRSELPWGHSPEWQRREAQNQEQNEEELNQQLEDTPQDWELNQPSWQQHHDQQHQYHQQLSASDQQQEHVQEDHSSLPRGNPPFDVPWDDNQNTDLNQHQPPQHENFSHHGSLPLPPDEDIQDDDGSGWDAYTNIELEESQQLQAAQAEQEHGGEAQNPYETQDQQYWQHEAANQDNWDQAGENQAPEEANEKDPWDQDDDLGDDPWDQDVNLDAEQKNDAWDPEAGHPPQEEHHNQWDQEAEQVAHEEQHNQWDQEAEQVAHEEQHEPWDQEAAPEHANEAQWEGYNEPTVHAWDPEAVNESEQQAPWDHEAHAGNAWNPNDEPEAPEDPWDENAANEANEDPWDQQTPYDGEIEKDVRAGFDQERTDENVNYEQQLDQQFQHEESHQNLDDEPLPWDSNQADEPNEYPFEHEQQAPLEGQHEEPFNHDNFQSEAPQHGYDSQADNVAEPDSQFFDELAPQPATHDEQEQLQDFWTNGESNQLQSEEQPQKDETGLDSMLGDDDFLGESESPDPQPLDEPQHAHYDTVIHHGVEQAQEADESLNNKLRALEMLDMDEDLLLDEEFLEDEEQITQPTQANVQQPSQQVTQPAQQAAPQVTTQTQKQSSKYAPTLKYAPTTAPAPGGNPYAPKDVEQPKSGLVTAVKPSGPTIEPRKHAVAEVAAHAPTIPKAEDKIKEQLNAAKKKNDAYDFPMGLVKPPTRAPRAAAKLNPSSVTSPLVNQAGMAPPGNERVSSITSPNVTSSSLSPAAPPVKKNFFEEYPPNAIKPSSRPGRAAASSYTPQPTNEDANQSLRNASSPSVGHALPTKSPKNPYAALQPKNSQTVAHIPQPVIGNVPPGPNKYQPNTQVPPGMSPQVNTVPIGRPPQGGFVPPPQGYQGVPPPQGHPGVPPQGHLPQPAAPPQNHGAQPFPNLGGRPQEPTQVQKSPRMSVNTAMQGKHPEKGASLSPYVPVSGPYAPGARGHSRTSSIVGGKAKEGNPYAPVQGGPPPTQQHAKGAVPPPGFHGTRARGASLNRKSNPKVQNPAALLERQFPIFHWNSSQNVAFMIPHQPVSSFDPLIRKIQVEKVSDVASKHNLYNDFPGPLVKGKVKKKDMELWLQKVITSTEAENPASDEVVLAKILLLLVKFDGNFRNEELLLEIAKVLTPNVDYNQETPAASMSVGGQAISANAYKLDNQGINSVWSLIQTGKTEEALSIAMSKGDWALSFIIASSIGQERFAKVASDYARISFPFQKGLIAKVQHLMPILMKIFVGNSAGVISDFENVATEGEFARMYYKEILAAAIVNNCNTNFLVDFGNFLSKSGMTTASELCFIIGGLVMTPSPLTNGASFQAVGVFTLTSVYSEIYEYILLVSPATLNTIPPTGLPHLLLFKLRRAQTLADFGCFTEARRYCDLIGSTMRTLGKSPYVSPGLTHEFQDLLIRLSNSGASDSSWLGAKLRSRVNMDKMWGHLDKIIGGEDSTPKPQDTGVFRNYSPSLSRNASTLDITQQLPNGTQIRPDLNRTASLASAPAGHTDFSPVQPQARGSTLRYAPGGPGSYKKAPSLLGQSSFQLGLPQHPTHKRIPSNGSLPNVALDPSPVNEDAKPPLKQASSFAPRQPPIPRNPLYSNRSGQVSALSIVSSHVSPQQNQQRHNDQHERFELPDLDVTNEHPVMERSPRGLEKGHFRTSLLQSEVQDGIDGNEDNHVPDTIEEKSEESSSQRPSRGELLPKKEESEPEPEPEHKPTPSEEPEEKDEPKKDDASVPPPPISTRKSLPQRANPYAPGGSRGQARGSNSNRYGPGKTANKYASPHPSQHKDFLEKSTPNMSTNEVLGHDQNGDAENEVSKAEEDKEKEKEGEDEEAPSDSPASGPSPQPEAPSQAPPARGPPPRNGPSKPSGPPGRRANPYAPAPKNPYAPPGELTKQPEKNTSKPPANVDISVDYGADESVDTSEDTKPPMPGRVVSPTARADYANPFQHEKAPVEGGLEDFSIPGSPEYTTRANSVIGHNGLFSSKLSQSQQSVMYQQYEVKDDTVHDYVPVPEDEEDEEEKRIKKRKEESAAAAQQNEARRPAQESEGWLSRLRGRRQDDKPKPIKAKLGQESTFYYDDELKRWIDKSRPLEEQIKELAPPPPPMKKKVAPKAEPKASSPEAGKPQAPSESNSEAPSAPKGPTPRAARAAPRGNLANANLDDLLSLSSGAPAGGRKQKRRYVNVLEKK</sequence>
<comment type="similarity">
    <text evidence="2 7">Belongs to the SEC16 family.</text>
</comment>
<evidence type="ECO:0000256" key="2">
    <source>
        <dbReference type="ARBA" id="ARBA00005927"/>
    </source>
</evidence>
<feature type="region of interest" description="Disordered" evidence="8">
    <location>
        <begin position="2163"/>
        <end position="2263"/>
    </location>
</feature>
<accession>A0A2P7YSV4</accession>
<feature type="compositionally biased region" description="Acidic residues" evidence="8">
    <location>
        <begin position="1155"/>
        <end position="1166"/>
    </location>
</feature>
<feature type="compositionally biased region" description="Low complexity" evidence="8">
    <location>
        <begin position="1270"/>
        <end position="1285"/>
    </location>
</feature>
<feature type="region of interest" description="Disordered" evidence="8">
    <location>
        <begin position="2110"/>
        <end position="2129"/>
    </location>
</feature>
<feature type="compositionally biased region" description="Pro residues" evidence="8">
    <location>
        <begin position="1525"/>
        <end position="1544"/>
    </location>
</feature>
<dbReference type="Proteomes" id="UP000241107">
    <property type="component" value="Unassembled WGS sequence"/>
</dbReference>
<feature type="compositionally biased region" description="Low complexity" evidence="8">
    <location>
        <begin position="579"/>
        <end position="593"/>
    </location>
</feature>
<feature type="compositionally biased region" description="Polar residues" evidence="8">
    <location>
        <begin position="1573"/>
        <end position="1589"/>
    </location>
</feature>
<feature type="compositionally biased region" description="Low complexity" evidence="8">
    <location>
        <begin position="1353"/>
        <end position="1362"/>
    </location>
</feature>
<feature type="compositionally biased region" description="Polar residues" evidence="8">
    <location>
        <begin position="1126"/>
        <end position="1142"/>
    </location>
</feature>
<dbReference type="EMBL" id="PYFQ01000004">
    <property type="protein sequence ID" value="PSK39047.1"/>
    <property type="molecule type" value="Genomic_DNA"/>
</dbReference>
<feature type="compositionally biased region" description="Basic and acidic residues" evidence="8">
    <location>
        <begin position="1008"/>
        <end position="1024"/>
    </location>
</feature>
<dbReference type="STRING" id="418784.A0A2P7YSV4"/>
<comment type="function">
    <text evidence="6 7">Involved in the initiation of assembly of the COPII coat required for the formation of transport vesicles from the endoplasmic reticulum (ER) and the selection of cargo molecules. Also involved in autophagy.</text>
</comment>
<feature type="domain" description="Sec16 Sec23-binding" evidence="10">
    <location>
        <begin position="1836"/>
        <end position="2113"/>
    </location>
</feature>
<evidence type="ECO:0000259" key="10">
    <source>
        <dbReference type="Pfam" id="PF12931"/>
    </source>
</evidence>
<dbReference type="VEuPathDB" id="FungiDB:C7M61_002356"/>
<evidence type="ECO:0000313" key="13">
    <source>
        <dbReference type="Proteomes" id="UP000241107"/>
    </source>
</evidence>
<feature type="compositionally biased region" description="Low complexity" evidence="8">
    <location>
        <begin position="1229"/>
        <end position="1263"/>
    </location>
</feature>
<feature type="domain" description="Sec16 central conserved" evidence="11">
    <location>
        <begin position="1700"/>
        <end position="1783"/>
    </location>
</feature>
<feature type="region of interest" description="Disordered" evidence="8">
    <location>
        <begin position="1215"/>
        <end position="1307"/>
    </location>
</feature>
<feature type="compositionally biased region" description="Basic and acidic residues" evidence="8">
    <location>
        <begin position="2684"/>
        <end position="2694"/>
    </location>
</feature>
<feature type="region of interest" description="Disordered" evidence="8">
    <location>
        <begin position="2275"/>
        <end position="2636"/>
    </location>
</feature>
<dbReference type="PANTHER" id="PTHR13402">
    <property type="entry name" value="RGPR-RELATED"/>
    <property type="match status" value="1"/>
</dbReference>
<keyword evidence="9" id="KW-0812">Transmembrane</keyword>
<feature type="region of interest" description="Disordered" evidence="8">
    <location>
        <begin position="1344"/>
        <end position="1632"/>
    </location>
</feature>
<feature type="compositionally biased region" description="Polar residues" evidence="8">
    <location>
        <begin position="606"/>
        <end position="617"/>
    </location>
</feature>
<feature type="compositionally biased region" description="Polar residues" evidence="8">
    <location>
        <begin position="1497"/>
        <end position="1513"/>
    </location>
</feature>
<feature type="compositionally biased region" description="Acidic residues" evidence="8">
    <location>
        <begin position="977"/>
        <end position="987"/>
    </location>
</feature>
<evidence type="ECO:0000256" key="1">
    <source>
        <dbReference type="ARBA" id="ARBA00004397"/>
    </source>
</evidence>
<evidence type="ECO:0000256" key="9">
    <source>
        <dbReference type="SAM" id="Phobius"/>
    </source>
</evidence>
<dbReference type="Pfam" id="PF12932">
    <property type="entry name" value="Sec16"/>
    <property type="match status" value="1"/>
</dbReference>
<dbReference type="CDD" id="cd09233">
    <property type="entry name" value="ACE1-Sec16-like"/>
    <property type="match status" value="1"/>
</dbReference>
<feature type="compositionally biased region" description="Acidic residues" evidence="8">
    <location>
        <begin position="851"/>
        <end position="867"/>
    </location>
</feature>
<feature type="region of interest" description="Disordered" evidence="8">
    <location>
        <begin position="2756"/>
        <end position="2852"/>
    </location>
</feature>
<keyword evidence="5 7" id="KW-0931">ER-Golgi transport</keyword>
<dbReference type="Gene3D" id="1.20.58.940">
    <property type="match status" value="1"/>
</dbReference>
<dbReference type="GeneID" id="36565745"/>
<evidence type="ECO:0000313" key="12">
    <source>
        <dbReference type="EMBL" id="PSK39047.1"/>
    </source>
</evidence>
<keyword evidence="7 9" id="KW-0472">Membrane</keyword>
<feature type="region of interest" description="Disordered" evidence="8">
    <location>
        <begin position="574"/>
        <end position="1197"/>
    </location>
</feature>
<feature type="compositionally biased region" description="Pro residues" evidence="8">
    <location>
        <begin position="2505"/>
        <end position="2534"/>
    </location>
</feature>
<feature type="compositionally biased region" description="Pro residues" evidence="8">
    <location>
        <begin position="2543"/>
        <end position="2552"/>
    </location>
</feature>